<dbReference type="PANTHER" id="PTHR42940">
    <property type="entry name" value="ALCOHOL DEHYDROGENASE 1-RELATED"/>
    <property type="match status" value="1"/>
</dbReference>
<dbReference type="GO" id="GO:0004022">
    <property type="term" value="F:alcohol dehydrogenase (NAD+) activity"/>
    <property type="evidence" value="ECO:0007669"/>
    <property type="project" value="TreeGrafter"/>
</dbReference>
<evidence type="ECO:0000256" key="3">
    <source>
        <dbReference type="ARBA" id="ARBA00022723"/>
    </source>
</evidence>
<evidence type="ECO:0000256" key="2">
    <source>
        <dbReference type="ARBA" id="ARBA00008072"/>
    </source>
</evidence>
<dbReference type="Pfam" id="PF08240">
    <property type="entry name" value="ADH_N"/>
    <property type="match status" value="1"/>
</dbReference>
<dbReference type="SUPFAM" id="SSF51735">
    <property type="entry name" value="NAD(P)-binding Rossmann-fold domains"/>
    <property type="match status" value="1"/>
</dbReference>
<feature type="domain" description="Alcohol dehydrogenase-like N-terminal" evidence="6">
    <location>
        <begin position="31"/>
        <end position="141"/>
    </location>
</feature>
<evidence type="ECO:0000256" key="1">
    <source>
        <dbReference type="ARBA" id="ARBA00001947"/>
    </source>
</evidence>
<comment type="caution">
    <text evidence="7">The sequence shown here is derived from an EMBL/GenBank/DDBJ whole genome shotgun (WGS) entry which is preliminary data.</text>
</comment>
<dbReference type="InterPro" id="IPR011032">
    <property type="entry name" value="GroES-like_sf"/>
</dbReference>
<dbReference type="InterPro" id="IPR036291">
    <property type="entry name" value="NAD(P)-bd_dom_sf"/>
</dbReference>
<dbReference type="Gene3D" id="3.40.50.720">
    <property type="entry name" value="NAD(P)-binding Rossmann-like Domain"/>
    <property type="match status" value="1"/>
</dbReference>
<comment type="similarity">
    <text evidence="2">Belongs to the zinc-containing alcohol dehydrogenase family.</text>
</comment>
<reference evidence="7 8" key="1">
    <citation type="submission" date="2018-01" db="EMBL/GenBank/DDBJ databases">
        <title>Metagenomic assembled genomes from two thermal pools in the Uzon Caldera, Kamchatka, Russia.</title>
        <authorList>
            <person name="Wilkins L."/>
            <person name="Ettinger C."/>
        </authorList>
    </citation>
    <scope>NUCLEOTIDE SEQUENCE [LARGE SCALE GENOMIC DNA]</scope>
    <source>
        <strain evidence="7">ZAV-08</strain>
    </source>
</reference>
<keyword evidence="3" id="KW-0479">Metal-binding</keyword>
<keyword evidence="5" id="KW-0560">Oxidoreductase</keyword>
<gene>
    <name evidence="7" type="ORF">C0190_03175</name>
</gene>
<evidence type="ECO:0000313" key="8">
    <source>
        <dbReference type="Proteomes" id="UP000235460"/>
    </source>
</evidence>
<comment type="cofactor">
    <cofactor evidence="1">
        <name>Zn(2+)</name>
        <dbReference type="ChEBI" id="CHEBI:29105"/>
    </cofactor>
</comment>
<sequence>MKAWIIEKIIHISEEIEPLKLLELEEPEPAEDEIVIKVHACGICHTEIDEIEGRAKPSFFPIIPGHQIAGEVIKIGSEVKNFKIGDKAGAGWIYSSCEKCEYCKRGLENLCSKFKATGKDVHGGYAEYFKIKETFAFPLPQRFSYEEVAPLFCAGAIGYRSLKLANPRDEQNIGLIGFGASGHLVLKLIKALFPFSKVFVFARNSVQRKLALDLGAFWAGDIGDEPPQKIHCAIDTTPVWKPPLSVLKYLVPGGRLVINAIRKEDKDKDAFLNIDYARDLWMEKEIKTVANVTRKDIKEFLQLAETFNIKPEIEIYPFEKANQALKDIKNKKIKGAKVLKIV</sequence>
<evidence type="ECO:0000313" key="7">
    <source>
        <dbReference type="EMBL" id="PMP67455.1"/>
    </source>
</evidence>
<dbReference type="AlphaFoldDB" id="A0A2N7PNY7"/>
<name>A0A2N7PNY7_9BACT</name>
<keyword evidence="4" id="KW-0862">Zinc</keyword>
<organism evidence="7 8">
    <name type="scientific">Thermodesulfobacterium geofontis</name>
    <dbReference type="NCBI Taxonomy" id="1295609"/>
    <lineage>
        <taxon>Bacteria</taxon>
        <taxon>Pseudomonadati</taxon>
        <taxon>Thermodesulfobacteriota</taxon>
        <taxon>Thermodesulfobacteria</taxon>
        <taxon>Thermodesulfobacteriales</taxon>
        <taxon>Thermodesulfobacteriaceae</taxon>
        <taxon>Thermodesulfobacterium</taxon>
    </lineage>
</organism>
<evidence type="ECO:0000256" key="4">
    <source>
        <dbReference type="ARBA" id="ARBA00022833"/>
    </source>
</evidence>
<evidence type="ECO:0000256" key="5">
    <source>
        <dbReference type="ARBA" id="ARBA00023002"/>
    </source>
</evidence>
<dbReference type="GO" id="GO:0005737">
    <property type="term" value="C:cytoplasm"/>
    <property type="evidence" value="ECO:0007669"/>
    <property type="project" value="TreeGrafter"/>
</dbReference>
<dbReference type="EMBL" id="PNIK01000048">
    <property type="protein sequence ID" value="PMP67455.1"/>
    <property type="molecule type" value="Genomic_DNA"/>
</dbReference>
<proteinExistence type="inferred from homology"/>
<dbReference type="PANTHER" id="PTHR42940:SF8">
    <property type="entry name" value="VACUOLAR PROTEIN SORTING-ASSOCIATED PROTEIN 11"/>
    <property type="match status" value="1"/>
</dbReference>
<dbReference type="Proteomes" id="UP000235460">
    <property type="component" value="Unassembled WGS sequence"/>
</dbReference>
<dbReference type="SUPFAM" id="SSF50129">
    <property type="entry name" value="GroES-like"/>
    <property type="match status" value="1"/>
</dbReference>
<evidence type="ECO:0000259" key="6">
    <source>
        <dbReference type="Pfam" id="PF08240"/>
    </source>
</evidence>
<dbReference type="Gene3D" id="3.90.180.10">
    <property type="entry name" value="Medium-chain alcohol dehydrogenases, catalytic domain"/>
    <property type="match status" value="1"/>
</dbReference>
<protein>
    <submittedName>
        <fullName evidence="7">Alcohol dehydrogenase</fullName>
    </submittedName>
</protein>
<dbReference type="GO" id="GO:0046872">
    <property type="term" value="F:metal ion binding"/>
    <property type="evidence" value="ECO:0007669"/>
    <property type="project" value="UniProtKB-KW"/>
</dbReference>
<dbReference type="InterPro" id="IPR013154">
    <property type="entry name" value="ADH-like_N"/>
</dbReference>
<accession>A0A2N7PNY7</accession>